<evidence type="ECO:0000256" key="2">
    <source>
        <dbReference type="ARBA" id="ARBA00005336"/>
    </source>
</evidence>
<dbReference type="EC" id="3.2.1.52" evidence="3"/>
<dbReference type="InterPro" id="IPR036962">
    <property type="entry name" value="Glyco_hydro_3_N_sf"/>
</dbReference>
<dbReference type="SUPFAM" id="SSF51445">
    <property type="entry name" value="(Trans)glycosidases"/>
    <property type="match status" value="1"/>
</dbReference>
<evidence type="ECO:0000256" key="4">
    <source>
        <dbReference type="ARBA" id="ARBA00022801"/>
    </source>
</evidence>
<evidence type="ECO:0000256" key="5">
    <source>
        <dbReference type="ARBA" id="ARBA00023295"/>
    </source>
</evidence>
<dbReference type="PANTHER" id="PTHR30480">
    <property type="entry name" value="BETA-HEXOSAMINIDASE-RELATED"/>
    <property type="match status" value="1"/>
</dbReference>
<keyword evidence="4 7" id="KW-0378">Hydrolase</keyword>
<name>A0ABP7KFY3_9RHOB</name>
<dbReference type="GO" id="GO:0016787">
    <property type="term" value="F:hydrolase activity"/>
    <property type="evidence" value="ECO:0007669"/>
    <property type="project" value="UniProtKB-KW"/>
</dbReference>
<dbReference type="EMBL" id="BAABDF010000007">
    <property type="protein sequence ID" value="GAA3874678.1"/>
    <property type="molecule type" value="Genomic_DNA"/>
</dbReference>
<comment type="catalytic activity">
    <reaction evidence="1">
        <text>Hydrolysis of terminal non-reducing N-acetyl-D-hexosamine residues in N-acetyl-beta-D-hexosaminides.</text>
        <dbReference type="EC" id="3.2.1.52"/>
    </reaction>
</comment>
<evidence type="ECO:0000313" key="8">
    <source>
        <dbReference type="Proteomes" id="UP001399917"/>
    </source>
</evidence>
<feature type="domain" description="Glycoside hydrolase family 3 N-terminal" evidence="6">
    <location>
        <begin position="30"/>
        <end position="291"/>
    </location>
</feature>
<gene>
    <name evidence="7" type="ORF">GCM10022404_25630</name>
</gene>
<organism evidence="7 8">
    <name type="scientific">Celeribacter arenosi</name>
    <dbReference type="NCBI Taxonomy" id="792649"/>
    <lineage>
        <taxon>Bacteria</taxon>
        <taxon>Pseudomonadati</taxon>
        <taxon>Pseudomonadota</taxon>
        <taxon>Alphaproteobacteria</taxon>
        <taxon>Rhodobacterales</taxon>
        <taxon>Roseobacteraceae</taxon>
        <taxon>Celeribacter</taxon>
    </lineage>
</organism>
<comment type="similarity">
    <text evidence="2">Belongs to the glycosyl hydrolase 3 family.</text>
</comment>
<dbReference type="InterPro" id="IPR019800">
    <property type="entry name" value="Glyco_hydro_3_AS"/>
</dbReference>
<reference evidence="8" key="1">
    <citation type="journal article" date="2019" name="Int. J. Syst. Evol. Microbiol.">
        <title>The Global Catalogue of Microorganisms (GCM) 10K type strain sequencing project: providing services to taxonomists for standard genome sequencing and annotation.</title>
        <authorList>
            <consortium name="The Broad Institute Genomics Platform"/>
            <consortium name="The Broad Institute Genome Sequencing Center for Infectious Disease"/>
            <person name="Wu L."/>
            <person name="Ma J."/>
        </authorList>
    </citation>
    <scope>NUCLEOTIDE SEQUENCE [LARGE SCALE GENOMIC DNA]</scope>
    <source>
        <strain evidence="8">JCM 17190</strain>
    </source>
</reference>
<protein>
    <recommendedName>
        <fullName evidence="3">beta-N-acetylhexosaminidase</fullName>
        <ecNumber evidence="3">3.2.1.52</ecNumber>
    </recommendedName>
</protein>
<sequence>MGQGAYIFGCLGPVLTSKEAAFFRDADPWGFILFARNIQSAPQIIRLCADLREAVGWHAPILIDQEGGRVQRLRGPQWQEHQPPLDMVTATSDPERAMWLRGALIGAELSELGIDVNCAPLLDVAQPDTHPFLYNRCYGTDPEKVAVLGRAHVDGMAAAGVAPVMKHLPGHGRGTSDSHLELPRVSASRAELDDDFAPFRALSDLSMAMTAHIVMEAIDPQACATHSPAVIAVIREDIGFDGLLMSDDVSMEALDGTILSRAEKSIAAGCDLVLHCNGDLGEMAAIAKIGKMTGPAHERSDRAATARPKPQGIDIPALAAEFDRLTR</sequence>
<dbReference type="InterPro" id="IPR001764">
    <property type="entry name" value="Glyco_hydro_3_N"/>
</dbReference>
<dbReference type="PANTHER" id="PTHR30480:SF13">
    <property type="entry name" value="BETA-HEXOSAMINIDASE"/>
    <property type="match status" value="1"/>
</dbReference>
<dbReference type="Proteomes" id="UP001399917">
    <property type="component" value="Unassembled WGS sequence"/>
</dbReference>
<dbReference type="InterPro" id="IPR050226">
    <property type="entry name" value="NagZ_Beta-hexosaminidase"/>
</dbReference>
<dbReference type="Pfam" id="PF00933">
    <property type="entry name" value="Glyco_hydro_3"/>
    <property type="match status" value="1"/>
</dbReference>
<accession>A0ABP7KFY3</accession>
<dbReference type="Gene3D" id="3.20.20.300">
    <property type="entry name" value="Glycoside hydrolase, family 3, N-terminal domain"/>
    <property type="match status" value="1"/>
</dbReference>
<evidence type="ECO:0000256" key="1">
    <source>
        <dbReference type="ARBA" id="ARBA00001231"/>
    </source>
</evidence>
<evidence type="ECO:0000313" key="7">
    <source>
        <dbReference type="EMBL" id="GAA3874678.1"/>
    </source>
</evidence>
<dbReference type="PROSITE" id="PS00775">
    <property type="entry name" value="GLYCOSYL_HYDROL_F3"/>
    <property type="match status" value="1"/>
</dbReference>
<evidence type="ECO:0000256" key="3">
    <source>
        <dbReference type="ARBA" id="ARBA00012663"/>
    </source>
</evidence>
<dbReference type="InterPro" id="IPR017853">
    <property type="entry name" value="GH"/>
</dbReference>
<evidence type="ECO:0000259" key="6">
    <source>
        <dbReference type="Pfam" id="PF00933"/>
    </source>
</evidence>
<proteinExistence type="inferred from homology"/>
<comment type="caution">
    <text evidence="7">The sequence shown here is derived from an EMBL/GenBank/DDBJ whole genome shotgun (WGS) entry which is preliminary data.</text>
</comment>
<keyword evidence="8" id="KW-1185">Reference proteome</keyword>
<keyword evidence="5" id="KW-0326">Glycosidase</keyword>